<evidence type="ECO:0000313" key="3">
    <source>
        <dbReference type="EMBL" id="MBC6993709.1"/>
    </source>
</evidence>
<proteinExistence type="predicted"/>
<dbReference type="InterPro" id="IPR007159">
    <property type="entry name" value="SpoVT-AbrB_dom"/>
</dbReference>
<accession>A0A923PLX7</accession>
<evidence type="ECO:0000259" key="2">
    <source>
        <dbReference type="PROSITE" id="PS51740"/>
    </source>
</evidence>
<comment type="caution">
    <text evidence="3">The sequence shown here is derived from an EMBL/GenBank/DDBJ whole genome shotgun (WGS) entry which is preliminary data.</text>
</comment>
<gene>
    <name evidence="3" type="ORF">H9S92_06030</name>
</gene>
<dbReference type="Pfam" id="PF04014">
    <property type="entry name" value="MazE_antitoxin"/>
    <property type="match status" value="1"/>
</dbReference>
<dbReference type="NCBIfam" id="TIGR01439">
    <property type="entry name" value="lp_hng_hel_AbrB"/>
    <property type="match status" value="1"/>
</dbReference>
<reference evidence="3" key="1">
    <citation type="submission" date="2020-08" db="EMBL/GenBank/DDBJ databases">
        <title>Lewinella bacteria from marine environments.</title>
        <authorList>
            <person name="Zhong Y."/>
        </authorList>
    </citation>
    <scope>NUCLEOTIDE SEQUENCE</scope>
    <source>
        <strain evidence="3">KCTC 42187</strain>
    </source>
</reference>
<name>A0A923PLX7_9BACT</name>
<keyword evidence="1 3" id="KW-0238">DNA-binding</keyword>
<dbReference type="SUPFAM" id="SSF89447">
    <property type="entry name" value="AbrB/MazE/MraZ-like"/>
    <property type="match status" value="1"/>
</dbReference>
<dbReference type="GO" id="GO:0003677">
    <property type="term" value="F:DNA binding"/>
    <property type="evidence" value="ECO:0007669"/>
    <property type="project" value="UniProtKB-UniRule"/>
</dbReference>
<keyword evidence="4" id="KW-1185">Reference proteome</keyword>
<dbReference type="SMART" id="SM00966">
    <property type="entry name" value="SpoVT_AbrB"/>
    <property type="match status" value="1"/>
</dbReference>
<dbReference type="RefSeq" id="WP_187465814.1">
    <property type="nucleotide sequence ID" value="NZ_JACSIT010000074.1"/>
</dbReference>
<feature type="domain" description="SpoVT-AbrB" evidence="2">
    <location>
        <begin position="1"/>
        <end position="47"/>
    </location>
</feature>
<dbReference type="Gene3D" id="2.10.260.10">
    <property type="match status" value="1"/>
</dbReference>
<evidence type="ECO:0000256" key="1">
    <source>
        <dbReference type="PROSITE-ProRule" id="PRU01076"/>
    </source>
</evidence>
<protein>
    <submittedName>
        <fullName evidence="3">AbrB/MazE/SpoVT family DNA-binding domain-containing protein</fullName>
    </submittedName>
</protein>
<dbReference type="InterPro" id="IPR037914">
    <property type="entry name" value="SpoVT-AbrB_sf"/>
</dbReference>
<dbReference type="EMBL" id="JACSIT010000074">
    <property type="protein sequence ID" value="MBC6993709.1"/>
    <property type="molecule type" value="Genomic_DNA"/>
</dbReference>
<dbReference type="Proteomes" id="UP000650081">
    <property type="component" value="Unassembled WGS sequence"/>
</dbReference>
<dbReference type="PROSITE" id="PS51740">
    <property type="entry name" value="SPOVT_ABRB"/>
    <property type="match status" value="1"/>
</dbReference>
<evidence type="ECO:0000313" key="4">
    <source>
        <dbReference type="Proteomes" id="UP000650081"/>
    </source>
</evidence>
<sequence>MTLRTDKSGRILLPKLVRKHLGIEPGDEVQLLPNADDHSFQLSAAPSDQDQILVMTEWGFPIVYTKQTLPADFDTVVFTKETYEEHFRKKLGF</sequence>
<organism evidence="3 4">
    <name type="scientific">Neolewinella lacunae</name>
    <dbReference type="NCBI Taxonomy" id="1517758"/>
    <lineage>
        <taxon>Bacteria</taxon>
        <taxon>Pseudomonadati</taxon>
        <taxon>Bacteroidota</taxon>
        <taxon>Saprospiria</taxon>
        <taxon>Saprospirales</taxon>
        <taxon>Lewinellaceae</taxon>
        <taxon>Neolewinella</taxon>
    </lineage>
</organism>
<dbReference type="AlphaFoldDB" id="A0A923PLX7"/>